<feature type="compositionally biased region" description="Basic residues" evidence="1">
    <location>
        <begin position="198"/>
        <end position="209"/>
    </location>
</feature>
<gene>
    <name evidence="2" type="ORF">MCHLO_00832</name>
</gene>
<keyword evidence="3" id="KW-1185">Reference proteome</keyword>
<feature type="region of interest" description="Disordered" evidence="1">
    <location>
        <begin position="195"/>
        <end position="231"/>
    </location>
</feature>
<evidence type="ECO:0000313" key="3">
    <source>
        <dbReference type="Proteomes" id="UP000815677"/>
    </source>
</evidence>
<name>A0ABQ0KW83_MYCCL</name>
<evidence type="ECO:0000256" key="1">
    <source>
        <dbReference type="SAM" id="MobiDB-lite"/>
    </source>
</evidence>
<feature type="region of interest" description="Disordered" evidence="1">
    <location>
        <begin position="856"/>
        <end position="890"/>
    </location>
</feature>
<dbReference type="Proteomes" id="UP000815677">
    <property type="component" value="Unassembled WGS sequence"/>
</dbReference>
<reference evidence="2" key="1">
    <citation type="submission" date="2014-09" db="EMBL/GenBank/DDBJ databases">
        <title>Genome sequence of the luminous mushroom Mycena chlorophos for searching fungal bioluminescence genes.</title>
        <authorList>
            <person name="Tanaka Y."/>
            <person name="Kasuga D."/>
            <person name="Oba Y."/>
            <person name="Hase S."/>
            <person name="Sato K."/>
            <person name="Oba Y."/>
            <person name="Sakakibara Y."/>
        </authorList>
    </citation>
    <scope>NUCLEOTIDE SEQUENCE</scope>
</reference>
<sequence length="996" mass="110676">MRDECQCSGVVVDERAMNEILGFSDRRLAAAPRFLQRPAALLRNSCYWYLMRVQRQDGRRGLDERDETHRAASVGACYERLLALPIYSHRSGRASTALWNPSPVPHPANNHRVSLPSLAHPHDDRPFVAAARKHEPLLVWADFRCLGSEGLSFRFHQHPPHPLLPLPLHPHERYLRWYSCLRRCLRHTQSRLPMATRTKPRCPPHRRCPARPLRLPRTIPSSRPHVPVGASVDNAHATAPATSLPTSPHPLHDLIPPHFLCALQNASSSPSSALQSRADAYRLLPRKTTPHRGLSQPTQHSHNAPGAVDMWDDCGARTPDDVLTLPPMRLAFGLGPLGAKKRTRASRSERGVSAHTHAHGAGCEEDWVDAPIRSTRKGLGFLHVGEDAGGGFRDLAREEDLCNRVGDAGLRTPQRNAFEDICIFIHSYNWSSSPRFAFSRPSHPATASDHPDAISSLYGRKLLRPCSPHHPFMTFFPRSSSGHYSDFASLHIGANRSLRGRSLISRGTETHRLADNVSTSNSARLDRVFCAPGTAQSPASVTLLDWKTCERTRGAILALLGLSFAAAGRTQLKRALDNMHVVLYSQTKSTFAFSLPTNASRPPFHACAIWSLSHRKRTPPALNTGTIELTTLVLRSSFGVAVSSSPSLRSPTLGHVPHWLESDSTSRPFRAYRTVRMPYTTSRIRVYGGGSDAKVPIDGSGKERMRFRLRSDVVDIGSGERSDPLSWRNSPDKQQRTTIPRFLRDGHGADRCFRHLLQRDELQTRPQVASGAFDALYALRRGHAYTVVVPLQPLHPHAHRPGYWPPQAQETRQWTRSLDIAANPNLCQRISVHDFRRYPTANYRLPTLPTVPCAKFPPRSSSEPSTRRGDGLVAALGRPSPTAESRGHPRPKATLHPCLAGFIGLCAALTPLLESAYTCMGCRERAQTRRAVAISSARNAALFERVFNVSEMAQSVASVIIRKKNTCGRTHSWSLASSMRFCIWVVVSQQRALDLI</sequence>
<organism evidence="2 3">
    <name type="scientific">Mycena chlorophos</name>
    <name type="common">Agaric fungus</name>
    <name type="synonym">Agaricus chlorophos</name>
    <dbReference type="NCBI Taxonomy" id="658473"/>
    <lineage>
        <taxon>Eukaryota</taxon>
        <taxon>Fungi</taxon>
        <taxon>Dikarya</taxon>
        <taxon>Basidiomycota</taxon>
        <taxon>Agaricomycotina</taxon>
        <taxon>Agaricomycetes</taxon>
        <taxon>Agaricomycetidae</taxon>
        <taxon>Agaricales</taxon>
        <taxon>Marasmiineae</taxon>
        <taxon>Mycenaceae</taxon>
        <taxon>Mycena</taxon>
    </lineage>
</organism>
<proteinExistence type="predicted"/>
<protein>
    <submittedName>
        <fullName evidence="2">Uncharacterized protein</fullName>
    </submittedName>
</protein>
<dbReference type="EMBL" id="DF838652">
    <property type="protein sequence ID" value="GAT43141.1"/>
    <property type="molecule type" value="Genomic_DNA"/>
</dbReference>
<evidence type="ECO:0000313" key="2">
    <source>
        <dbReference type="EMBL" id="GAT43141.1"/>
    </source>
</evidence>
<accession>A0ABQ0KW83</accession>